<dbReference type="NCBIfam" id="NF005932">
    <property type="entry name" value="PRK07956.1"/>
    <property type="match status" value="1"/>
</dbReference>
<feature type="coiled-coil region" evidence="15">
    <location>
        <begin position="279"/>
        <end position="306"/>
    </location>
</feature>
<dbReference type="InterPro" id="IPR041663">
    <property type="entry name" value="DisA/LigA_HHH"/>
</dbReference>
<dbReference type="PANTHER" id="PTHR23389">
    <property type="entry name" value="CHROMOSOME TRANSMISSION FIDELITY FACTOR 18"/>
    <property type="match status" value="1"/>
</dbReference>
<feature type="binding site" evidence="13">
    <location>
        <position position="337"/>
    </location>
    <ligand>
        <name>NAD(+)</name>
        <dbReference type="ChEBI" id="CHEBI:57540"/>
    </ligand>
</feature>
<dbReference type="Gene3D" id="3.30.470.30">
    <property type="entry name" value="DNA ligase/mRNA capping enzyme"/>
    <property type="match status" value="1"/>
</dbReference>
<keyword evidence="8 13" id="KW-0460">Magnesium</keyword>
<dbReference type="Pfam" id="PF01653">
    <property type="entry name" value="DNA_ligase_aden"/>
    <property type="match status" value="2"/>
</dbReference>
<dbReference type="FunFam" id="2.40.50.140:FF:000012">
    <property type="entry name" value="DNA ligase"/>
    <property type="match status" value="1"/>
</dbReference>
<dbReference type="Pfam" id="PF12826">
    <property type="entry name" value="HHH_2"/>
    <property type="match status" value="1"/>
</dbReference>
<feature type="binding site" evidence="13">
    <location>
        <begin position="79"/>
        <end position="80"/>
    </location>
    <ligand>
        <name>NAD(+)</name>
        <dbReference type="ChEBI" id="CHEBI:57540"/>
    </ligand>
</feature>
<dbReference type="Gene3D" id="2.40.50.140">
    <property type="entry name" value="Nucleic acid-binding proteins"/>
    <property type="match status" value="1"/>
</dbReference>
<dbReference type="InterPro" id="IPR033136">
    <property type="entry name" value="DNA_ligase_CS"/>
</dbReference>
<keyword evidence="6 13" id="KW-0227">DNA damage</keyword>
<dbReference type="SUPFAM" id="SSF50249">
    <property type="entry name" value="Nucleic acid-binding proteins"/>
    <property type="match status" value="1"/>
</dbReference>
<sequence>MNSKDVNNLIEKLSAAEHAYYVLNKPIMSDGEYDKLFNELKKIELENPDLVFEYSPTQRVTGTPDNVFEQITHKQRMYSLDNSESIQDITKWIEKIEKLTDNKIFPLTVEPKIDGLAISLIYKDGLLVKGLTRGDGFVGEDVTHNIKTIMNIPLKLKQNIEGEVEVRGEIFMPTESFEQLNNQKINDQKKLNHLSQLDKKEMTAEQVKELRELRNEGTSEFINARNAAAGSLRQKDSNITAKRDLRLLAYQLIEHDRQAIDSYSDQIALLKDLGFSTNEVTVTKDIKNVESELNRIEENRNNYNYQIDGAVLKVNSSITQDELGFTSKAPRWAIAFKFSAEEQTTQLLDIKLQVGRTGAITPVAVLKPVNVGGALVSFATLHNPDEIKRKDLRINDYVIVRRAGDVIPEVVSSIPERRESSSKIWSLQKKCLCDEYSIEFVNDEKVPRCAGKEKCKIASKEALIFFGSKSGLDIDGLGRETVETLLNENLITNFEDLYNLTYDQLINLPQWKEKKTINLLNAIRESIDAEPSRLLAALGIRFVGKQTAKLLVNSFGSINNVFKANETNLQNIHGISDSVVNSLSEWHLEKTNKRLIENLSKIGFKIDTLVETSSGELQGKTFVLTGTLSQYTRQQATKFIEDLGGIVTSSVSKNTNYLVYGEKAGSKLDKAKKLNVETLTESDFSKLISK</sequence>
<dbReference type="InterPro" id="IPR013840">
    <property type="entry name" value="DNAligase_N"/>
</dbReference>
<reference evidence="17" key="1">
    <citation type="journal article" date="2013" name="Sci. Rep.">
        <title>Metagenomics uncovers a new group of low GC and ultra-small marine Actinobacteria.</title>
        <authorList>
            <person name="Ghai R."/>
            <person name="Mizuno C.M."/>
            <person name="Picazo A."/>
            <person name="Camacho A."/>
            <person name="Rodriguez-Valera F."/>
        </authorList>
    </citation>
    <scope>NUCLEOTIDE SEQUENCE</scope>
</reference>
<dbReference type="GO" id="GO:0003911">
    <property type="term" value="F:DNA ligase (NAD+) activity"/>
    <property type="evidence" value="ECO:0007669"/>
    <property type="project" value="UniProtKB-UniRule"/>
</dbReference>
<dbReference type="AlphaFoldDB" id="S5DKH8"/>
<dbReference type="GO" id="GO:0006260">
    <property type="term" value="P:DNA replication"/>
    <property type="evidence" value="ECO:0007669"/>
    <property type="project" value="UniProtKB-KW"/>
</dbReference>
<evidence type="ECO:0000256" key="2">
    <source>
        <dbReference type="ARBA" id="ARBA00013308"/>
    </source>
</evidence>
<evidence type="ECO:0000256" key="12">
    <source>
        <dbReference type="ARBA" id="ARBA00060881"/>
    </source>
</evidence>
<protein>
    <recommendedName>
        <fullName evidence="2 13">DNA ligase</fullName>
        <ecNumber evidence="1 13">6.5.1.2</ecNumber>
    </recommendedName>
    <alternativeName>
        <fullName evidence="13">Polydeoxyribonucleotide synthase [NAD(+)]</fullName>
    </alternativeName>
</protein>
<evidence type="ECO:0000256" key="1">
    <source>
        <dbReference type="ARBA" id="ARBA00012722"/>
    </source>
</evidence>
<dbReference type="SUPFAM" id="SSF56091">
    <property type="entry name" value="DNA ligase/mRNA capping enzyme, catalytic domain"/>
    <property type="match status" value="1"/>
</dbReference>
<dbReference type="InterPro" id="IPR012340">
    <property type="entry name" value="NA-bd_OB-fold"/>
</dbReference>
<feature type="binding site" evidence="13">
    <location>
        <position position="431"/>
    </location>
    <ligand>
        <name>Zn(2+)</name>
        <dbReference type="ChEBI" id="CHEBI:29105"/>
    </ligand>
</feature>
<dbReference type="GO" id="GO:0006281">
    <property type="term" value="P:DNA repair"/>
    <property type="evidence" value="ECO:0007669"/>
    <property type="project" value="UniProtKB-KW"/>
</dbReference>
<dbReference type="Gene3D" id="3.40.50.10190">
    <property type="entry name" value="BRCT domain"/>
    <property type="match status" value="1"/>
</dbReference>
<organism evidence="17">
    <name type="scientific">Candidatus Actinomarina minuta</name>
    <dbReference type="NCBI Taxonomy" id="1389454"/>
    <lineage>
        <taxon>Bacteria</taxon>
        <taxon>Bacillati</taxon>
        <taxon>Actinomycetota</taxon>
        <taxon>Actinomycetes</taxon>
        <taxon>Candidatus Actinomarinidae</taxon>
        <taxon>Candidatus Actinomarinales</taxon>
        <taxon>Candidatus Actinomarineae</taxon>
        <taxon>Candidatus Actinomarinaceae</taxon>
        <taxon>Candidatus Actinomarina</taxon>
    </lineage>
</organism>
<evidence type="ECO:0000256" key="10">
    <source>
        <dbReference type="ARBA" id="ARBA00023204"/>
    </source>
</evidence>
<dbReference type="InterPro" id="IPR013839">
    <property type="entry name" value="DNAligase_adenylation"/>
</dbReference>
<feature type="binding site" evidence="13">
    <location>
        <begin position="30"/>
        <end position="34"/>
    </location>
    <ligand>
        <name>NAD(+)</name>
        <dbReference type="ChEBI" id="CHEBI:57540"/>
    </ligand>
</feature>
<dbReference type="EMBL" id="KC811129">
    <property type="protein sequence ID" value="AGQ19326.1"/>
    <property type="molecule type" value="Genomic_DNA"/>
</dbReference>
<comment type="similarity">
    <text evidence="12 13">Belongs to the NAD-dependent DNA ligase family. LigA subfamily.</text>
</comment>
<dbReference type="InterPro" id="IPR018239">
    <property type="entry name" value="DNA_ligase_AS"/>
</dbReference>
<dbReference type="PANTHER" id="PTHR23389:SF9">
    <property type="entry name" value="DNA LIGASE"/>
    <property type="match status" value="1"/>
</dbReference>
<dbReference type="PROSITE" id="PS01055">
    <property type="entry name" value="DNA_LIGASE_N1"/>
    <property type="match status" value="1"/>
</dbReference>
<dbReference type="PROSITE" id="PS50172">
    <property type="entry name" value="BRCT"/>
    <property type="match status" value="1"/>
</dbReference>
<dbReference type="SMART" id="SM00532">
    <property type="entry name" value="LIGANc"/>
    <property type="match status" value="1"/>
</dbReference>
<keyword evidence="13" id="KW-0464">Manganese</keyword>
<keyword evidence="15" id="KW-0175">Coiled coil</keyword>
<evidence type="ECO:0000256" key="14">
    <source>
        <dbReference type="RuleBase" id="RU000618"/>
    </source>
</evidence>
<evidence type="ECO:0000256" key="9">
    <source>
        <dbReference type="ARBA" id="ARBA00023027"/>
    </source>
</evidence>
<keyword evidence="10 13" id="KW-0234">DNA repair</keyword>
<evidence type="ECO:0000256" key="4">
    <source>
        <dbReference type="ARBA" id="ARBA00022705"/>
    </source>
</evidence>
<comment type="catalytic activity">
    <reaction evidence="11 13 14">
        <text>NAD(+) + (deoxyribonucleotide)n-3'-hydroxyl + 5'-phospho-(deoxyribonucleotide)m = (deoxyribonucleotide)n+m + AMP + beta-nicotinamide D-nucleotide.</text>
        <dbReference type="EC" id="6.5.1.2"/>
    </reaction>
</comment>
<dbReference type="InterPro" id="IPR004150">
    <property type="entry name" value="NAD_DNA_ligase_OB"/>
</dbReference>
<keyword evidence="5 13" id="KW-0479">Metal-binding</keyword>
<dbReference type="PROSITE" id="PS01056">
    <property type="entry name" value="DNA_LIGASE_N2"/>
    <property type="match status" value="1"/>
</dbReference>
<dbReference type="GO" id="GO:0046872">
    <property type="term" value="F:metal ion binding"/>
    <property type="evidence" value="ECO:0007669"/>
    <property type="project" value="UniProtKB-KW"/>
</dbReference>
<keyword evidence="9 13" id="KW-0520">NAD</keyword>
<dbReference type="Pfam" id="PF00533">
    <property type="entry name" value="BRCT"/>
    <property type="match status" value="1"/>
</dbReference>
<feature type="binding site" evidence="13">
    <location>
        <position position="110"/>
    </location>
    <ligand>
        <name>NAD(+)</name>
        <dbReference type="ChEBI" id="CHEBI:57540"/>
    </ligand>
</feature>
<dbReference type="SMART" id="SM00292">
    <property type="entry name" value="BRCT"/>
    <property type="match status" value="1"/>
</dbReference>
<dbReference type="CDD" id="cd00114">
    <property type="entry name" value="LIGANc"/>
    <property type="match status" value="1"/>
</dbReference>
<evidence type="ECO:0000256" key="11">
    <source>
        <dbReference type="ARBA" id="ARBA00034005"/>
    </source>
</evidence>
<gene>
    <name evidence="13" type="primary">ligA</name>
</gene>
<keyword evidence="3 13" id="KW-0436">Ligase</keyword>
<evidence type="ECO:0000256" key="13">
    <source>
        <dbReference type="HAMAP-Rule" id="MF_01588"/>
    </source>
</evidence>
<comment type="caution">
    <text evidence="13">Lacks conserved residue(s) required for the propagation of feature annotation.</text>
</comment>
<comment type="cofactor">
    <cofactor evidence="13">
        <name>Mg(2+)</name>
        <dbReference type="ChEBI" id="CHEBI:18420"/>
    </cofactor>
    <cofactor evidence="13">
        <name>Mn(2+)</name>
        <dbReference type="ChEBI" id="CHEBI:29035"/>
    </cofactor>
</comment>
<feature type="binding site" evidence="13">
    <location>
        <position position="455"/>
    </location>
    <ligand>
        <name>Zn(2+)</name>
        <dbReference type="ChEBI" id="CHEBI:29105"/>
    </ligand>
</feature>
<dbReference type="Gene3D" id="1.10.287.610">
    <property type="entry name" value="Helix hairpin bin"/>
    <property type="match status" value="1"/>
</dbReference>
<dbReference type="PIRSF" id="PIRSF001604">
    <property type="entry name" value="LigA"/>
    <property type="match status" value="1"/>
</dbReference>
<feature type="binding site" evidence="13">
    <location>
        <position position="313"/>
    </location>
    <ligand>
        <name>NAD(+)</name>
        <dbReference type="ChEBI" id="CHEBI:57540"/>
    </ligand>
</feature>
<comment type="function">
    <text evidence="13">DNA ligase that catalyzes the formation of phosphodiester linkages between 5'-phosphoryl and 3'-hydroxyl groups in double-stranded DNA using NAD as a coenzyme and as the energy source for the reaction. It is essential for DNA replication and repair of damaged DNA.</text>
</comment>
<evidence type="ECO:0000256" key="6">
    <source>
        <dbReference type="ARBA" id="ARBA00022763"/>
    </source>
</evidence>
<evidence type="ECO:0000256" key="3">
    <source>
        <dbReference type="ARBA" id="ARBA00022598"/>
    </source>
</evidence>
<keyword evidence="4 13" id="KW-0235">DNA replication</keyword>
<dbReference type="SUPFAM" id="SSF52113">
    <property type="entry name" value="BRCT domain"/>
    <property type="match status" value="1"/>
</dbReference>
<evidence type="ECO:0000256" key="15">
    <source>
        <dbReference type="SAM" id="Coils"/>
    </source>
</evidence>
<dbReference type="HAMAP" id="MF_01588">
    <property type="entry name" value="DNA_ligase_A"/>
    <property type="match status" value="1"/>
</dbReference>
<name>S5DKH8_9ACTN</name>
<proteinExistence type="inferred from homology"/>
<accession>S5DKH8</accession>
<dbReference type="Pfam" id="PF03120">
    <property type="entry name" value="OB_DNA_ligase"/>
    <property type="match status" value="1"/>
</dbReference>
<dbReference type="Gene3D" id="1.10.150.20">
    <property type="entry name" value="5' to 3' exonuclease, C-terminal subdomain"/>
    <property type="match status" value="2"/>
</dbReference>
<evidence type="ECO:0000256" key="8">
    <source>
        <dbReference type="ARBA" id="ARBA00022842"/>
    </source>
</evidence>
<evidence type="ECO:0000259" key="16">
    <source>
        <dbReference type="PROSITE" id="PS50172"/>
    </source>
</evidence>
<dbReference type="InterPro" id="IPR001679">
    <property type="entry name" value="DNA_ligase"/>
</dbReference>
<evidence type="ECO:0000256" key="5">
    <source>
        <dbReference type="ARBA" id="ARBA00022723"/>
    </source>
</evidence>
<dbReference type="SUPFAM" id="SSF47781">
    <property type="entry name" value="RuvA domain 2-like"/>
    <property type="match status" value="1"/>
</dbReference>
<dbReference type="CDD" id="cd17748">
    <property type="entry name" value="BRCT_DNA_ligase_like"/>
    <property type="match status" value="1"/>
</dbReference>
<evidence type="ECO:0000256" key="7">
    <source>
        <dbReference type="ARBA" id="ARBA00022833"/>
    </source>
</evidence>
<feature type="binding site" evidence="13">
    <location>
        <position position="133"/>
    </location>
    <ligand>
        <name>NAD(+)</name>
        <dbReference type="ChEBI" id="CHEBI:57540"/>
    </ligand>
</feature>
<evidence type="ECO:0000313" key="17">
    <source>
        <dbReference type="EMBL" id="AGQ19326.1"/>
    </source>
</evidence>
<feature type="binding site" evidence="13">
    <location>
        <position position="169"/>
    </location>
    <ligand>
        <name>NAD(+)</name>
        <dbReference type="ChEBI" id="CHEBI:57540"/>
    </ligand>
</feature>
<dbReference type="InterPro" id="IPR001357">
    <property type="entry name" value="BRCT_dom"/>
</dbReference>
<keyword evidence="7 13" id="KW-0862">Zinc</keyword>
<feature type="binding site" evidence="13">
    <location>
        <position position="433"/>
    </location>
    <ligand>
        <name>Zn(2+)</name>
        <dbReference type="ChEBI" id="CHEBI:29105"/>
    </ligand>
</feature>
<dbReference type="EC" id="6.5.1.2" evidence="1 13"/>
<dbReference type="InterPro" id="IPR036420">
    <property type="entry name" value="BRCT_dom_sf"/>
</dbReference>
<feature type="active site" description="N6-AMP-lysine intermediate" evidence="13">
    <location>
        <position position="112"/>
    </location>
</feature>
<feature type="domain" description="BRCT" evidence="16">
    <location>
        <begin position="612"/>
        <end position="690"/>
    </location>
</feature>
<dbReference type="InterPro" id="IPR010994">
    <property type="entry name" value="RuvA_2-like"/>
</dbReference>
<dbReference type="NCBIfam" id="TIGR00575">
    <property type="entry name" value="dnlj"/>
    <property type="match status" value="1"/>
</dbReference>